<dbReference type="RefSeq" id="WP_179904642.1">
    <property type="nucleotide sequence ID" value="NZ_JACBXS010000004.1"/>
</dbReference>
<name>A0A7Z0KZ12_9RHOB</name>
<evidence type="ECO:0000313" key="3">
    <source>
        <dbReference type="Proteomes" id="UP000529417"/>
    </source>
</evidence>
<dbReference type="PANTHER" id="PTHR33164:SF89">
    <property type="entry name" value="MARR FAMILY REGULATORY PROTEIN"/>
    <property type="match status" value="1"/>
</dbReference>
<dbReference type="SMART" id="SM00347">
    <property type="entry name" value="HTH_MARR"/>
    <property type="match status" value="1"/>
</dbReference>
<comment type="caution">
    <text evidence="2">The sequence shown here is derived from an EMBL/GenBank/DDBJ whole genome shotgun (WGS) entry which is preliminary data.</text>
</comment>
<gene>
    <name evidence="2" type="ORF">HUK65_03010</name>
</gene>
<dbReference type="SUPFAM" id="SSF46785">
    <property type="entry name" value="Winged helix' DNA-binding domain"/>
    <property type="match status" value="1"/>
</dbReference>
<evidence type="ECO:0000313" key="2">
    <source>
        <dbReference type="EMBL" id="NYS23948.1"/>
    </source>
</evidence>
<dbReference type="InterPro" id="IPR036390">
    <property type="entry name" value="WH_DNA-bd_sf"/>
</dbReference>
<protein>
    <submittedName>
        <fullName evidence="2">MarR family transcriptional regulator</fullName>
    </submittedName>
</protein>
<accession>A0A7Z0KZ12</accession>
<dbReference type="InterPro" id="IPR000835">
    <property type="entry name" value="HTH_MarR-typ"/>
</dbReference>
<evidence type="ECO:0000259" key="1">
    <source>
        <dbReference type="PROSITE" id="PS50995"/>
    </source>
</evidence>
<dbReference type="EMBL" id="JACBXS010000004">
    <property type="protein sequence ID" value="NYS23948.1"/>
    <property type="molecule type" value="Genomic_DNA"/>
</dbReference>
<dbReference type="AlphaFoldDB" id="A0A7Z0KZ12"/>
<keyword evidence="3" id="KW-1185">Reference proteome</keyword>
<dbReference type="GO" id="GO:0006950">
    <property type="term" value="P:response to stress"/>
    <property type="evidence" value="ECO:0007669"/>
    <property type="project" value="TreeGrafter"/>
</dbReference>
<reference evidence="2 3" key="1">
    <citation type="journal article" date="2000" name="Arch. Microbiol.">
        <title>Rhodobaca bogoriensis gen. nov. and sp. nov., an alkaliphilic purple nonsulfur bacterium from African Rift Valley soda lakes.</title>
        <authorList>
            <person name="Milford A.D."/>
            <person name="Achenbach L.A."/>
            <person name="Jung D.O."/>
            <person name="Madigan M.T."/>
        </authorList>
    </citation>
    <scope>NUCLEOTIDE SEQUENCE [LARGE SCALE GENOMIC DNA]</scope>
    <source>
        <strain evidence="2 3">2376</strain>
    </source>
</reference>
<proteinExistence type="predicted"/>
<dbReference type="Pfam" id="PF12802">
    <property type="entry name" value="MarR_2"/>
    <property type="match status" value="1"/>
</dbReference>
<dbReference type="Gene3D" id="1.10.10.10">
    <property type="entry name" value="Winged helix-like DNA-binding domain superfamily/Winged helix DNA-binding domain"/>
    <property type="match status" value="1"/>
</dbReference>
<sequence>MKSRADPTLIALRRILRALDSNDRAIARSSGLSNAQMLVLHALADTGHEMPRDIARRLGVSQATVTALIDRLEVRGLVRRERRQADRRMVWVILTDPGRALLDAAPDPLHDRFIRRFDALDDWEQAMLMAATERMGKLFDAEEVEPLPVPDDPARRAG</sequence>
<dbReference type="GO" id="GO:0003700">
    <property type="term" value="F:DNA-binding transcription factor activity"/>
    <property type="evidence" value="ECO:0007669"/>
    <property type="project" value="InterPro"/>
</dbReference>
<organism evidence="2 3">
    <name type="scientific">Rhabdonatronobacter sediminivivens</name>
    <dbReference type="NCBI Taxonomy" id="2743469"/>
    <lineage>
        <taxon>Bacteria</taxon>
        <taxon>Pseudomonadati</taxon>
        <taxon>Pseudomonadota</taxon>
        <taxon>Alphaproteobacteria</taxon>
        <taxon>Rhodobacterales</taxon>
        <taxon>Paracoccaceae</taxon>
        <taxon>Rhabdonatronobacter</taxon>
    </lineage>
</organism>
<dbReference type="PANTHER" id="PTHR33164">
    <property type="entry name" value="TRANSCRIPTIONAL REGULATOR, MARR FAMILY"/>
    <property type="match status" value="1"/>
</dbReference>
<dbReference type="Proteomes" id="UP000529417">
    <property type="component" value="Unassembled WGS sequence"/>
</dbReference>
<dbReference type="PROSITE" id="PS50995">
    <property type="entry name" value="HTH_MARR_2"/>
    <property type="match status" value="1"/>
</dbReference>
<feature type="domain" description="HTH marR-type" evidence="1">
    <location>
        <begin position="5"/>
        <end position="137"/>
    </location>
</feature>
<dbReference type="InterPro" id="IPR036388">
    <property type="entry name" value="WH-like_DNA-bd_sf"/>
</dbReference>
<dbReference type="InterPro" id="IPR039422">
    <property type="entry name" value="MarR/SlyA-like"/>
</dbReference>
<dbReference type="PRINTS" id="PR00598">
    <property type="entry name" value="HTHMARR"/>
</dbReference>